<dbReference type="EMBL" id="JAVYJV010000020">
    <property type="protein sequence ID" value="KAK4343701.1"/>
    <property type="molecule type" value="Genomic_DNA"/>
</dbReference>
<dbReference type="PANTHER" id="PTHR47186:SF3">
    <property type="entry name" value="OS09G0267800 PROTEIN"/>
    <property type="match status" value="1"/>
</dbReference>
<dbReference type="PANTHER" id="PTHR47186">
    <property type="entry name" value="LEUCINE-RICH REPEAT-CONTAINING PROTEIN 57"/>
    <property type="match status" value="1"/>
</dbReference>
<gene>
    <name evidence="3" type="ORF">RND71_036795</name>
</gene>
<dbReference type="SUPFAM" id="SSF52058">
    <property type="entry name" value="L domain-like"/>
    <property type="match status" value="1"/>
</dbReference>
<dbReference type="InterPro" id="IPR055414">
    <property type="entry name" value="LRR_R13L4/SHOC2-like"/>
</dbReference>
<evidence type="ECO:0000313" key="3">
    <source>
        <dbReference type="EMBL" id="KAK4343701.1"/>
    </source>
</evidence>
<evidence type="ECO:0000259" key="2">
    <source>
        <dbReference type="Pfam" id="PF23598"/>
    </source>
</evidence>
<keyword evidence="1" id="KW-0677">Repeat</keyword>
<dbReference type="Pfam" id="PF23598">
    <property type="entry name" value="LRR_14"/>
    <property type="match status" value="1"/>
</dbReference>
<dbReference type="InterPro" id="IPR032675">
    <property type="entry name" value="LRR_dom_sf"/>
</dbReference>
<keyword evidence="4" id="KW-1185">Reference proteome</keyword>
<reference evidence="3" key="1">
    <citation type="submission" date="2023-12" db="EMBL/GenBank/DDBJ databases">
        <title>Genome assembly of Anisodus tanguticus.</title>
        <authorList>
            <person name="Wang Y.-J."/>
        </authorList>
    </citation>
    <scope>NUCLEOTIDE SEQUENCE</scope>
    <source>
        <strain evidence="3">KB-2021</strain>
        <tissue evidence="3">Leaf</tissue>
    </source>
</reference>
<dbReference type="Proteomes" id="UP001291623">
    <property type="component" value="Unassembled WGS sequence"/>
</dbReference>
<organism evidence="3 4">
    <name type="scientific">Anisodus tanguticus</name>
    <dbReference type="NCBI Taxonomy" id="243964"/>
    <lineage>
        <taxon>Eukaryota</taxon>
        <taxon>Viridiplantae</taxon>
        <taxon>Streptophyta</taxon>
        <taxon>Embryophyta</taxon>
        <taxon>Tracheophyta</taxon>
        <taxon>Spermatophyta</taxon>
        <taxon>Magnoliopsida</taxon>
        <taxon>eudicotyledons</taxon>
        <taxon>Gunneridae</taxon>
        <taxon>Pentapetalae</taxon>
        <taxon>asterids</taxon>
        <taxon>lamiids</taxon>
        <taxon>Solanales</taxon>
        <taxon>Solanaceae</taxon>
        <taxon>Solanoideae</taxon>
        <taxon>Hyoscyameae</taxon>
        <taxon>Anisodus</taxon>
    </lineage>
</organism>
<name>A0AAE1R2F4_9SOLA</name>
<sequence length="191" mass="21683">MQRFKCLKQMIFSCCENLKISPKIVGLHCLEVLSFSLCPNLMGLDSTIGDLERLRNLNLTSCYNIRKLPKRICDLRSLETLNLNVCSKLKELRNDLGKLECLREVDVVATAITEVPNALGHSKNLEMLLLSRDFLFKEQSRVLDILPAWLQPQKSLSQLGFLPSSLKTLQLENCNLCEVEVPYNLESLSSL</sequence>
<comment type="caution">
    <text evidence="3">The sequence shown here is derived from an EMBL/GenBank/DDBJ whole genome shotgun (WGS) entry which is preliminary data.</text>
</comment>
<dbReference type="AlphaFoldDB" id="A0AAE1R2F4"/>
<feature type="domain" description="Disease resistance R13L4/SHOC-2-like LRR" evidence="2">
    <location>
        <begin position="11"/>
        <end position="131"/>
    </location>
</feature>
<proteinExistence type="predicted"/>
<evidence type="ECO:0000256" key="1">
    <source>
        <dbReference type="ARBA" id="ARBA00022737"/>
    </source>
</evidence>
<protein>
    <recommendedName>
        <fullName evidence="2">Disease resistance R13L4/SHOC-2-like LRR domain-containing protein</fullName>
    </recommendedName>
</protein>
<dbReference type="Gene3D" id="3.80.10.10">
    <property type="entry name" value="Ribonuclease Inhibitor"/>
    <property type="match status" value="2"/>
</dbReference>
<evidence type="ECO:0000313" key="4">
    <source>
        <dbReference type="Proteomes" id="UP001291623"/>
    </source>
</evidence>
<accession>A0AAE1R2F4</accession>